<dbReference type="VEuPathDB" id="FungiDB:CHGG_10120"/>
<protein>
    <recommendedName>
        <fullName evidence="1">MULE transposase domain-containing protein</fullName>
    </recommendedName>
</protein>
<gene>
    <name evidence="2" type="ORF">CHGG_10120</name>
</gene>
<dbReference type="InterPro" id="IPR018289">
    <property type="entry name" value="MULE_transposase_dom"/>
</dbReference>
<dbReference type="OMA" id="FACPEFI"/>
<evidence type="ECO:0000313" key="3">
    <source>
        <dbReference type="Proteomes" id="UP000001056"/>
    </source>
</evidence>
<dbReference type="RefSeq" id="XP_001228047.1">
    <property type="nucleotide sequence ID" value="XM_001228046.1"/>
</dbReference>
<dbReference type="InterPro" id="IPR052579">
    <property type="entry name" value="Zinc_finger_SWIM"/>
</dbReference>
<dbReference type="HOGENOM" id="CLU_729585_0_0_1"/>
<organism evidence="2 3">
    <name type="scientific">Chaetomium globosum (strain ATCC 6205 / CBS 148.51 / DSM 1962 / NBRC 6347 / NRRL 1970)</name>
    <name type="common">Soil fungus</name>
    <dbReference type="NCBI Taxonomy" id="306901"/>
    <lineage>
        <taxon>Eukaryota</taxon>
        <taxon>Fungi</taxon>
        <taxon>Dikarya</taxon>
        <taxon>Ascomycota</taxon>
        <taxon>Pezizomycotina</taxon>
        <taxon>Sordariomycetes</taxon>
        <taxon>Sordariomycetidae</taxon>
        <taxon>Sordariales</taxon>
        <taxon>Chaetomiaceae</taxon>
        <taxon>Chaetomium</taxon>
    </lineage>
</organism>
<evidence type="ECO:0000259" key="1">
    <source>
        <dbReference type="Pfam" id="PF10551"/>
    </source>
</evidence>
<keyword evidence="3" id="KW-1185">Reference proteome</keyword>
<feature type="domain" description="MULE transposase" evidence="1">
    <location>
        <begin position="135"/>
        <end position="230"/>
    </location>
</feature>
<dbReference type="GeneID" id="4396846"/>
<dbReference type="InParanoid" id="Q2GPI4"/>
<dbReference type="PANTHER" id="PTHR31569">
    <property type="entry name" value="SWIM-TYPE DOMAIN-CONTAINING PROTEIN"/>
    <property type="match status" value="1"/>
</dbReference>
<dbReference type="AlphaFoldDB" id="Q2GPI4"/>
<evidence type="ECO:0000313" key="2">
    <source>
        <dbReference type="EMBL" id="EAQ83716.1"/>
    </source>
</evidence>
<dbReference type="PANTHER" id="PTHR31569:SF4">
    <property type="entry name" value="SWIM-TYPE DOMAIN-CONTAINING PROTEIN"/>
    <property type="match status" value="1"/>
</dbReference>
<dbReference type="eggNOG" id="ENOG502QQB8">
    <property type="taxonomic scope" value="Eukaryota"/>
</dbReference>
<accession>Q2GPI4</accession>
<dbReference type="Pfam" id="PF10551">
    <property type="entry name" value="MULE"/>
    <property type="match status" value="1"/>
</dbReference>
<dbReference type="OrthoDB" id="1421156at2759"/>
<proteinExistence type="predicted"/>
<name>Q2GPI4_CHAGB</name>
<reference evidence="3" key="1">
    <citation type="journal article" date="2015" name="Genome Announc.">
        <title>Draft genome sequence of the cellulolytic fungus Chaetomium globosum.</title>
        <authorList>
            <person name="Cuomo C.A."/>
            <person name="Untereiner W.A."/>
            <person name="Ma L.-J."/>
            <person name="Grabherr M."/>
            <person name="Birren B.W."/>
        </authorList>
    </citation>
    <scope>NUCLEOTIDE SEQUENCE [LARGE SCALE GENOMIC DNA]</scope>
    <source>
        <strain evidence="3">ATCC 6205 / CBS 148.51 / DSM 1962 / NBRC 6347 / NRRL 1970</strain>
    </source>
</reference>
<sequence length="379" mass="42573">MMRGNNTPSQGDARGNKTLSQGLAMHRDQSSFNDYKVMDGGRGPLGTRVPVASKDIQSLVQQRGSLATRKDIYNRVSDVRRDACKGQSPIHALADQLEKEGFWSRIQFAPDGRVTAVLFAHPDSLAYLRAYPELLLLDCTYKTNKHGMPLLDMIGVDATQRSFCVAFAFLSGEAEEDYAWALEQLRSLYEQCGITPPSVILTDRCLAAMNAASNLFPSAAILLCLWHANKAVLARCQPKFPEAEEWKEFNEFWHSIIGSPTEDEYAKRLVEFQQRYTPEHLDEVGYINATWLNPFKEKLVRAWVDQSSHFGNTATSRVEGIHALLKSYLRRSTLDLFEAWKAIRLAVLNQLSELQARQASQQTRTPLELSGALYGAVRG</sequence>
<dbReference type="Proteomes" id="UP000001056">
    <property type="component" value="Unassembled WGS sequence"/>
</dbReference>
<dbReference type="EMBL" id="CH408035">
    <property type="protein sequence ID" value="EAQ83716.1"/>
    <property type="molecule type" value="Genomic_DNA"/>
</dbReference>